<accession>G0J488</accession>
<name>G0J488_CYCMS</name>
<proteinExistence type="predicted"/>
<dbReference type="AlphaFoldDB" id="G0J488"/>
<dbReference type="HOGENOM" id="CLU_053136_0_0_10"/>
<keyword evidence="1" id="KW-0812">Transmembrane</keyword>
<gene>
    <name evidence="2" type="ordered locus">Cycma_3803</name>
</gene>
<dbReference type="Pfam" id="PF14100">
    <property type="entry name" value="DUF6807"/>
    <property type="match status" value="1"/>
</dbReference>
<dbReference type="InterPro" id="IPR029475">
    <property type="entry name" value="DUF6807"/>
</dbReference>
<dbReference type="eggNOG" id="COG3828">
    <property type="taxonomic scope" value="Bacteria"/>
</dbReference>
<dbReference type="RefSeq" id="WP_014021799.1">
    <property type="nucleotide sequence ID" value="NC_015914.1"/>
</dbReference>
<evidence type="ECO:0000256" key="1">
    <source>
        <dbReference type="SAM" id="Phobius"/>
    </source>
</evidence>
<feature type="transmembrane region" description="Helical" evidence="1">
    <location>
        <begin position="12"/>
        <end position="35"/>
    </location>
</feature>
<sequence length="419" mass="47319">MAIPHDIYFPNIYFHITIDMNLRLILLPLIILCIVSCTSSPLLKIELDADGILRENHPLIIQIDVPLTKEEKYQLLNEKNGTSYPAQVLPSGDLLVFIDHMTAETKAEFSLMKANDTDKQKVTISQTEEGVEVLSESIPVLKYQTAVANPPGDLPDYYKRSGMIHPLYSPGGQIITDAFPAGHTHHHAIFNAWVNTKYRGEKVDFWNQHSETGTVEHVSLNQAEAGNSGAIIESNLRHISLKDGEVLGEKWTIMVYPTEDYFLFDLISEQTNTSNDTLFILEYHYGGMGFRGSKEWNKVDSTHFTNTWEILTSEGFTNENANHTKASWVTASGKIAGKTSGVTIFGFPENFRYPQSIRVHPTMPYWVYAPMVEGEFYIAPGASYKSKFRYYVPNGESDIEVIRNIDKSLKFPIKAKLLD</sequence>
<evidence type="ECO:0008006" key="4">
    <source>
        <dbReference type="Google" id="ProtNLM"/>
    </source>
</evidence>
<dbReference type="STRING" id="880070.Cycma_3803"/>
<dbReference type="Proteomes" id="UP000001635">
    <property type="component" value="Chromosome"/>
</dbReference>
<keyword evidence="3" id="KW-1185">Reference proteome</keyword>
<dbReference type="KEGG" id="cmr:Cycma_3803"/>
<keyword evidence="1" id="KW-1133">Transmembrane helix</keyword>
<organism evidence="2 3">
    <name type="scientific">Cyclobacterium marinum (strain ATCC 25205 / DSM 745 / LMG 13164 / NCIMB 1802)</name>
    <name type="common">Flectobacillus marinus</name>
    <dbReference type="NCBI Taxonomy" id="880070"/>
    <lineage>
        <taxon>Bacteria</taxon>
        <taxon>Pseudomonadati</taxon>
        <taxon>Bacteroidota</taxon>
        <taxon>Cytophagia</taxon>
        <taxon>Cytophagales</taxon>
        <taxon>Cyclobacteriaceae</taxon>
        <taxon>Cyclobacterium</taxon>
    </lineage>
</organism>
<evidence type="ECO:0000313" key="3">
    <source>
        <dbReference type="Proteomes" id="UP000001635"/>
    </source>
</evidence>
<protein>
    <recommendedName>
        <fullName evidence="4">Methane oxygenase PmoA</fullName>
    </recommendedName>
</protein>
<keyword evidence="1" id="KW-0472">Membrane</keyword>
<evidence type="ECO:0000313" key="2">
    <source>
        <dbReference type="EMBL" id="AEL27514.1"/>
    </source>
</evidence>
<dbReference type="EMBL" id="CP002955">
    <property type="protein sequence ID" value="AEL27514.1"/>
    <property type="molecule type" value="Genomic_DNA"/>
</dbReference>
<reference evidence="3" key="1">
    <citation type="submission" date="2011-07" db="EMBL/GenBank/DDBJ databases">
        <title>The complete genome of Cyclobacterium marinum DSM 745.</title>
        <authorList>
            <person name="Lucas S."/>
            <person name="Han J."/>
            <person name="Lapidus A."/>
            <person name="Bruce D."/>
            <person name="Goodwin L."/>
            <person name="Pitluck S."/>
            <person name="Peters L."/>
            <person name="Kyrpides N."/>
            <person name="Mavromatis K."/>
            <person name="Ivanova N."/>
            <person name="Ovchinnikova G."/>
            <person name="Chertkov O."/>
            <person name="Detter J.C."/>
            <person name="Tapia R."/>
            <person name="Han C."/>
            <person name="Land M."/>
            <person name="Hauser L."/>
            <person name="Markowitz V."/>
            <person name="Cheng J.-F."/>
            <person name="Hugenholtz P."/>
            <person name="Woyke T."/>
            <person name="Wu D."/>
            <person name="Tindall B."/>
            <person name="Schuetze A."/>
            <person name="Brambilla E."/>
            <person name="Klenk H.-P."/>
            <person name="Eisen J.A."/>
        </authorList>
    </citation>
    <scope>NUCLEOTIDE SEQUENCE [LARGE SCALE GENOMIC DNA]</scope>
    <source>
        <strain evidence="3">ATCC 25205 / DSM 745 / LMG 13164 / NCIMB 1802</strain>
    </source>
</reference>